<dbReference type="PANTHER" id="PTHR28080">
    <property type="entry name" value="PEROXISOMAL BIOGENESIS FACTOR 3"/>
    <property type="match status" value="1"/>
</dbReference>
<protein>
    <recommendedName>
        <fullName evidence="3">Peroxin-3</fullName>
    </recommendedName>
</protein>
<sequence>MIGAARRWFRRNRKGLAIGAGVLGAGYLAGQYVLSKIVEARERMSSDRIARENLRRRFEQNQTDCTYTVLALLPTATENIIDALPVEELTKELQKKRAERLARLNAGETAGSDMTSVAPSVTEDDRKSLSSFQSEAYLHTSQLGESVNAEGKTQPKRNKTQLWNEVKITSVTRSFTLIYTLSLLTIFTRIQLNLLGRRNYLSSVISLANPPADSTISLEDHDDELTQTLGDDFETNRRYLAFSWWLLHRGWQELVARVQPAVEEVFGPLNPREDITLAKLSDLTMQIRRKVEGNTEEERRSTEWLACLLPPKEEEGYVLRESGVEGVADPSSSQTALKLRHLLDETADLIDSPSFSLVLTLLNNEGFSILVDSKCATEAFQASESVAMTVPQSFDSMATVVPAPSERRTKLANLLAVMARQAHIIGNGAHPSNEYLVAMDQNVRELEAFSAVIYSSNFELELLGATTNPTVEAEETADFEPVSSSFADILVEKTGPSTSLDSSQDGIMDDAIDGQGPGLTGIEEQIAADPISDSAFEKAWGKAVEDGPDTSETATGATN</sequence>
<organism evidence="1 2">
    <name type="scientific">Penicillium ucsense</name>
    <dbReference type="NCBI Taxonomy" id="2839758"/>
    <lineage>
        <taxon>Eukaryota</taxon>
        <taxon>Fungi</taxon>
        <taxon>Dikarya</taxon>
        <taxon>Ascomycota</taxon>
        <taxon>Pezizomycotina</taxon>
        <taxon>Eurotiomycetes</taxon>
        <taxon>Eurotiomycetidae</taxon>
        <taxon>Eurotiales</taxon>
        <taxon>Aspergillaceae</taxon>
        <taxon>Penicillium</taxon>
    </lineage>
</organism>
<dbReference type="GO" id="GO:0005778">
    <property type="term" value="C:peroxisomal membrane"/>
    <property type="evidence" value="ECO:0007669"/>
    <property type="project" value="InterPro"/>
</dbReference>
<keyword evidence="2" id="KW-1185">Reference proteome</keyword>
<dbReference type="Pfam" id="PF04882">
    <property type="entry name" value="Peroxin-3"/>
    <property type="match status" value="1"/>
</dbReference>
<dbReference type="EMBL" id="WIWV01000040">
    <property type="protein sequence ID" value="KAF7716501.1"/>
    <property type="molecule type" value="Genomic_DNA"/>
</dbReference>
<reference evidence="1" key="1">
    <citation type="journal article" date="2020" name="Front. Microbiol.">
        <title>Gene regulatory networks of Penicillium echinulatum 2HH and Penicillium oxalicum 114-2 inferred by a computational biology approach.</title>
        <authorList>
            <person name="Lenz A.R."/>
            <person name="Galan-Vasquez E."/>
            <person name="Balbinot E."/>
            <person name="De Abreu F.P."/>
            <person name="De Oliveira N.S."/>
            <person name="Da Rosa L.O."/>
            <person name="De Avila E Silva S."/>
            <person name="Camassola M."/>
            <person name="Dillon A.J.P."/>
            <person name="Perez-Rueda E."/>
        </authorList>
    </citation>
    <scope>NUCLEOTIDE SEQUENCE</scope>
    <source>
        <strain evidence="1">S1M29</strain>
    </source>
</reference>
<evidence type="ECO:0000313" key="1">
    <source>
        <dbReference type="EMBL" id="KAF7716501.1"/>
    </source>
</evidence>
<dbReference type="GO" id="GO:0030674">
    <property type="term" value="F:protein-macromolecule adaptor activity"/>
    <property type="evidence" value="ECO:0007669"/>
    <property type="project" value="TreeGrafter"/>
</dbReference>
<gene>
    <name evidence="1" type="ORF">PECM_005676</name>
</gene>
<evidence type="ECO:0000313" key="2">
    <source>
        <dbReference type="Proteomes" id="UP000631181"/>
    </source>
</evidence>
<dbReference type="InterPro" id="IPR006966">
    <property type="entry name" value="Peroxin-3"/>
</dbReference>
<dbReference type="GO" id="GO:0045046">
    <property type="term" value="P:protein import into peroxisome membrane"/>
    <property type="evidence" value="ECO:0007669"/>
    <property type="project" value="TreeGrafter"/>
</dbReference>
<comment type="caution">
    <text evidence="1">The sequence shown here is derived from an EMBL/GenBank/DDBJ whole genome shotgun (WGS) entry which is preliminary data.</text>
</comment>
<accession>A0A8J8WHV0</accession>
<dbReference type="OrthoDB" id="45930at2759"/>
<dbReference type="AlphaFoldDB" id="A0A8J8WHV0"/>
<name>A0A8J8WHV0_9EURO</name>
<proteinExistence type="predicted"/>
<evidence type="ECO:0008006" key="3">
    <source>
        <dbReference type="Google" id="ProtNLM"/>
    </source>
</evidence>
<dbReference type="PANTHER" id="PTHR28080:SF1">
    <property type="entry name" value="PEROXISOMAL BIOGENESIS FACTOR 3"/>
    <property type="match status" value="1"/>
</dbReference>
<dbReference type="Proteomes" id="UP000631181">
    <property type="component" value="Unassembled WGS sequence"/>
</dbReference>